<proteinExistence type="predicted"/>
<accession>A0AAV2VI81</accession>
<gene>
    <name evidence="1" type="ORF">VIBNISOn1_1090056</name>
</gene>
<evidence type="ECO:0000313" key="2">
    <source>
        <dbReference type="Proteomes" id="UP000018211"/>
    </source>
</evidence>
<organism evidence="1 2">
    <name type="scientific">Vibrio nigripulchritudo SOn1</name>
    <dbReference type="NCBI Taxonomy" id="1238450"/>
    <lineage>
        <taxon>Bacteria</taxon>
        <taxon>Pseudomonadati</taxon>
        <taxon>Pseudomonadota</taxon>
        <taxon>Gammaproteobacteria</taxon>
        <taxon>Vibrionales</taxon>
        <taxon>Vibrionaceae</taxon>
        <taxon>Vibrio</taxon>
    </lineage>
</organism>
<evidence type="ECO:0000313" key="1">
    <source>
        <dbReference type="EMBL" id="CCO44342.1"/>
    </source>
</evidence>
<comment type="caution">
    <text evidence="1">The sequence shown here is derived from an EMBL/GenBank/DDBJ whole genome shotgun (WGS) entry which is preliminary data.</text>
</comment>
<protein>
    <submittedName>
        <fullName evidence="1">RTX toxin and related Ca2+-binding protein</fullName>
    </submittedName>
</protein>
<reference evidence="1 2" key="1">
    <citation type="journal article" date="2013" name="ISME J.">
        <title>Comparative genomics of pathogenic lineages of Vibrio nigripulchritudo identifies virulence-associated traits.</title>
        <authorList>
            <person name="Goudenege D."/>
            <person name="Labreuche Y."/>
            <person name="Krin E."/>
            <person name="Ansquer D."/>
            <person name="Mangenot S."/>
            <person name="Calteau A."/>
            <person name="Medigue C."/>
            <person name="Mazel D."/>
            <person name="Polz M.F."/>
            <person name="Le Roux F."/>
        </authorList>
    </citation>
    <scope>NUCLEOTIDE SEQUENCE [LARGE SCALE GENOMIC DNA]</scope>
    <source>
        <strain evidence="1 2">SOn1</strain>
    </source>
</reference>
<sequence length="347" mass="37354">MLGNTIKSDIYVGSVVETLVNEMAIDPQSLTTTKFAQYLDDYGVDKNPSLVTHFGNGVVKEGLLSISSQNVWANGENKSVTDVSVWKWNTEGLKEALVTTNTDVINVKNFVDVNIRSMSDSGATVNVYGAKRGDITTGNGNDEVNVHVLSNGGAWSNEFNIDTGDGNDTIRFFEIAGGDYTEFNISAGKGNDIVNVMDLSAPDCTSHREVHGGEGVDALYLSGDNAVQFTGFEVVIGDGASSLHITKDLLDNNLQGTWADNDDGSANVMVFTDVNLTIDVGLAEYAGYFSTYTAEDLSSSMTQRLNDFGVDYTADYTIAEFYTETGDYLIVTDTSADDLINSVIDLV</sequence>
<dbReference type="EMBL" id="CAOF01000012">
    <property type="protein sequence ID" value="CCO44342.1"/>
    <property type="molecule type" value="Genomic_DNA"/>
</dbReference>
<dbReference type="AlphaFoldDB" id="A0AAV2VI81"/>
<name>A0AAV2VI81_9VIBR</name>
<dbReference type="Proteomes" id="UP000018211">
    <property type="component" value="Unassembled WGS sequence"/>
</dbReference>
<dbReference type="RefSeq" id="WP_022610228.1">
    <property type="nucleotide sequence ID" value="NZ_LK391965.1"/>
</dbReference>